<feature type="modified residue" description="N6-(pyridoxal phosphate)lysine" evidence="5 6">
    <location>
        <position position="40"/>
    </location>
</feature>
<accession>A0A8A0RHY3</accession>
<comment type="catalytic activity">
    <reaction evidence="1 5">
        <text>L-alanine = D-alanine</text>
        <dbReference type="Rhea" id="RHEA:20249"/>
        <dbReference type="ChEBI" id="CHEBI:57416"/>
        <dbReference type="ChEBI" id="CHEBI:57972"/>
        <dbReference type="EC" id="5.1.1.1"/>
    </reaction>
</comment>
<feature type="domain" description="Alanine racemase C-terminal" evidence="8">
    <location>
        <begin position="248"/>
        <end position="376"/>
    </location>
</feature>
<dbReference type="SMART" id="SM01005">
    <property type="entry name" value="Ala_racemase_C"/>
    <property type="match status" value="1"/>
</dbReference>
<feature type="active site" description="Proton acceptor; specific for L-alanine" evidence="5">
    <location>
        <position position="269"/>
    </location>
</feature>
<dbReference type="Proteomes" id="UP000662904">
    <property type="component" value="Chromosome"/>
</dbReference>
<evidence type="ECO:0000256" key="1">
    <source>
        <dbReference type="ARBA" id="ARBA00000316"/>
    </source>
</evidence>
<dbReference type="InterPro" id="IPR029066">
    <property type="entry name" value="PLP-binding_barrel"/>
</dbReference>
<feature type="active site" description="Proton acceptor; specific for D-alanine" evidence="5">
    <location>
        <position position="40"/>
    </location>
</feature>
<evidence type="ECO:0000313" key="9">
    <source>
        <dbReference type="EMBL" id="QSQ07865.1"/>
    </source>
</evidence>
<proteinExistence type="inferred from homology"/>
<comment type="similarity">
    <text evidence="5">Belongs to the alanine racemase family.</text>
</comment>
<dbReference type="PANTHER" id="PTHR30511:SF0">
    <property type="entry name" value="ALANINE RACEMASE, CATABOLIC-RELATED"/>
    <property type="match status" value="1"/>
</dbReference>
<evidence type="ECO:0000256" key="3">
    <source>
        <dbReference type="ARBA" id="ARBA00022898"/>
    </source>
</evidence>
<comment type="pathway">
    <text evidence="5">Amino-acid biosynthesis; D-alanine biosynthesis; D-alanine from L-alanine: step 1/1.</text>
</comment>
<evidence type="ECO:0000256" key="2">
    <source>
        <dbReference type="ARBA" id="ARBA00001933"/>
    </source>
</evidence>
<dbReference type="PROSITE" id="PS00395">
    <property type="entry name" value="ALANINE_RACEMASE"/>
    <property type="match status" value="1"/>
</dbReference>
<keyword evidence="3 5" id="KW-0663">Pyridoxal phosphate</keyword>
<keyword evidence="10" id="KW-1185">Reference proteome</keyword>
<dbReference type="Gene3D" id="2.40.37.10">
    <property type="entry name" value="Lyase, Ornithine Decarboxylase, Chain A, domain 1"/>
    <property type="match status" value="1"/>
</dbReference>
<feature type="binding site" evidence="5 7">
    <location>
        <position position="317"/>
    </location>
    <ligand>
        <name>substrate</name>
    </ligand>
</feature>
<evidence type="ECO:0000256" key="4">
    <source>
        <dbReference type="ARBA" id="ARBA00023235"/>
    </source>
</evidence>
<dbReference type="UniPathway" id="UPA00042">
    <property type="reaction ID" value="UER00497"/>
</dbReference>
<organism evidence="9 10">
    <name type="scientific">Koleobacter methoxysyntrophicus</name>
    <dbReference type="NCBI Taxonomy" id="2751313"/>
    <lineage>
        <taxon>Bacteria</taxon>
        <taxon>Bacillati</taxon>
        <taxon>Bacillota</taxon>
        <taxon>Clostridia</taxon>
        <taxon>Koleobacterales</taxon>
        <taxon>Koleobacteraceae</taxon>
        <taxon>Koleobacter</taxon>
    </lineage>
</organism>
<comment type="cofactor">
    <cofactor evidence="2 5 6">
        <name>pyridoxal 5'-phosphate</name>
        <dbReference type="ChEBI" id="CHEBI:597326"/>
    </cofactor>
</comment>
<feature type="binding site" evidence="5 7">
    <location>
        <position position="138"/>
    </location>
    <ligand>
        <name>substrate</name>
    </ligand>
</feature>
<comment type="function">
    <text evidence="5">Catalyzes the interconversion of L-alanine and D-alanine. May also act on other amino acids.</text>
</comment>
<dbReference type="NCBIfam" id="TIGR00492">
    <property type="entry name" value="alr"/>
    <property type="match status" value="1"/>
</dbReference>
<reference evidence="9" key="1">
    <citation type="submission" date="2020-07" db="EMBL/GenBank/DDBJ databases">
        <title>Koleobacter methoxysyntrophicus gen. nov., sp. nov., a novel anaerobic bacterium isolated from deep subsurface oil field and proposal of Koleobacterales ord. nov. in the phylum Firmicutes.</title>
        <authorList>
            <person name="Sakamoto S."/>
            <person name="Tamaki H."/>
        </authorList>
    </citation>
    <scope>NUCLEOTIDE SEQUENCE</scope>
    <source>
        <strain evidence="9">NRmbB1</strain>
    </source>
</reference>
<dbReference type="GO" id="GO:0030632">
    <property type="term" value="P:D-alanine biosynthetic process"/>
    <property type="evidence" value="ECO:0007669"/>
    <property type="project" value="UniProtKB-UniRule"/>
</dbReference>
<dbReference type="InterPro" id="IPR001608">
    <property type="entry name" value="Ala_racemase_N"/>
</dbReference>
<dbReference type="SUPFAM" id="SSF51419">
    <property type="entry name" value="PLP-binding barrel"/>
    <property type="match status" value="1"/>
</dbReference>
<dbReference type="EC" id="5.1.1.1" evidence="5"/>
<dbReference type="RefSeq" id="WP_206708114.1">
    <property type="nucleotide sequence ID" value="NZ_CP059066.1"/>
</dbReference>
<evidence type="ECO:0000256" key="5">
    <source>
        <dbReference type="HAMAP-Rule" id="MF_01201"/>
    </source>
</evidence>
<dbReference type="InterPro" id="IPR000821">
    <property type="entry name" value="Ala_racemase"/>
</dbReference>
<dbReference type="Gene3D" id="3.20.20.10">
    <property type="entry name" value="Alanine racemase"/>
    <property type="match status" value="1"/>
</dbReference>
<protein>
    <recommendedName>
        <fullName evidence="5">Alanine racemase</fullName>
        <ecNumber evidence="5">5.1.1.1</ecNumber>
    </recommendedName>
</protein>
<evidence type="ECO:0000259" key="8">
    <source>
        <dbReference type="SMART" id="SM01005"/>
    </source>
</evidence>
<evidence type="ECO:0000256" key="6">
    <source>
        <dbReference type="PIRSR" id="PIRSR600821-50"/>
    </source>
</evidence>
<dbReference type="KEGG" id="kme:H0A61_00182"/>
<dbReference type="Pfam" id="PF00842">
    <property type="entry name" value="Ala_racemase_C"/>
    <property type="match status" value="1"/>
</dbReference>
<gene>
    <name evidence="9" type="primary">alr1_1</name>
    <name evidence="9" type="ORF">H0A61_00182</name>
</gene>
<evidence type="ECO:0000256" key="7">
    <source>
        <dbReference type="PIRSR" id="PIRSR600821-52"/>
    </source>
</evidence>
<dbReference type="CDD" id="cd00430">
    <property type="entry name" value="PLPDE_III_AR"/>
    <property type="match status" value="1"/>
</dbReference>
<dbReference type="AlphaFoldDB" id="A0A8A0RHY3"/>
<name>A0A8A0RHY3_9FIRM</name>
<dbReference type="InterPro" id="IPR009006">
    <property type="entry name" value="Ala_racemase/Decarboxylase_C"/>
</dbReference>
<keyword evidence="4 5" id="KW-0413">Isomerase</keyword>
<dbReference type="Pfam" id="PF01168">
    <property type="entry name" value="Ala_racemase_N"/>
    <property type="match status" value="1"/>
</dbReference>
<dbReference type="GO" id="GO:0008784">
    <property type="term" value="F:alanine racemase activity"/>
    <property type="evidence" value="ECO:0007669"/>
    <property type="project" value="UniProtKB-UniRule"/>
</dbReference>
<dbReference type="HAMAP" id="MF_01201">
    <property type="entry name" value="Ala_racemase"/>
    <property type="match status" value="1"/>
</dbReference>
<dbReference type="GO" id="GO:0030170">
    <property type="term" value="F:pyridoxal phosphate binding"/>
    <property type="evidence" value="ECO:0007669"/>
    <property type="project" value="UniProtKB-UniRule"/>
</dbReference>
<dbReference type="InterPro" id="IPR011079">
    <property type="entry name" value="Ala_racemase_C"/>
</dbReference>
<dbReference type="FunFam" id="3.20.20.10:FF:000002">
    <property type="entry name" value="Alanine racemase"/>
    <property type="match status" value="1"/>
</dbReference>
<dbReference type="PANTHER" id="PTHR30511">
    <property type="entry name" value="ALANINE RACEMASE"/>
    <property type="match status" value="1"/>
</dbReference>
<dbReference type="SUPFAM" id="SSF50621">
    <property type="entry name" value="Alanine racemase C-terminal domain-like"/>
    <property type="match status" value="1"/>
</dbReference>
<dbReference type="FunFam" id="2.40.37.10:FF:000006">
    <property type="entry name" value="Alanine racemase"/>
    <property type="match status" value="1"/>
</dbReference>
<dbReference type="InterPro" id="IPR020622">
    <property type="entry name" value="Ala_racemase_pyridoxalP-BS"/>
</dbReference>
<dbReference type="GO" id="GO:0005829">
    <property type="term" value="C:cytosol"/>
    <property type="evidence" value="ECO:0007669"/>
    <property type="project" value="TreeGrafter"/>
</dbReference>
<dbReference type="GO" id="GO:0009252">
    <property type="term" value="P:peptidoglycan biosynthetic process"/>
    <property type="evidence" value="ECO:0007669"/>
    <property type="project" value="TreeGrafter"/>
</dbReference>
<dbReference type="EMBL" id="CP059066">
    <property type="protein sequence ID" value="QSQ07865.1"/>
    <property type="molecule type" value="Genomic_DNA"/>
</dbReference>
<evidence type="ECO:0000313" key="10">
    <source>
        <dbReference type="Proteomes" id="UP000662904"/>
    </source>
</evidence>
<dbReference type="PRINTS" id="PR00992">
    <property type="entry name" value="ALARACEMASE"/>
</dbReference>
<sequence length="395" mass="43584">MEMEMLRPTWAEVYLDNIVHNIREIRRITDKKAEVMAVVKADGYGHGAVEVARKALDNGADRLAVAILDEGLQLRRAGITAPILILGYTPEGQVETAVEQDMALTVYTLEGAEAVSRIAGNKGTKAKIHIKLDTGMGRLGFLPEEKSISDIVKIFHLPDIIIEGIFTHFATADEKDKTYTRKQFERYMWVCSRLEEEGITLPIRHVANSAAIIDFPEMHLDMVRAGLILYGMYPSEDVNRARLSLKPAMALKTRIAHVKKLPPGCSISYGATFTTTRDSIIATLPLGYADGYTRLLSNKGEVLVKGRKAPVVGRVCMDQCMIDVTHIEGVGVGDEVVLFGRQQGSVISAEDVAGQIGTINYEVVCMVGKRVPRLYFEGGKPVSVRMDGFYRANLE</sequence>